<dbReference type="EMBL" id="SMOL01000753">
    <property type="protein sequence ID" value="KAB2600102.1"/>
    <property type="molecule type" value="Genomic_DNA"/>
</dbReference>
<reference evidence="2 3" key="3">
    <citation type="submission" date="2019-11" db="EMBL/GenBank/DDBJ databases">
        <title>A de novo genome assembly of a pear dwarfing rootstock.</title>
        <authorList>
            <person name="Wang F."/>
            <person name="Wang J."/>
            <person name="Li S."/>
            <person name="Zhang Y."/>
            <person name="Fang M."/>
            <person name="Ma L."/>
            <person name="Zhao Y."/>
            <person name="Jiang S."/>
        </authorList>
    </citation>
    <scope>NUCLEOTIDE SEQUENCE [LARGE SCALE GENOMIC DNA]</scope>
    <source>
        <strain evidence="2">S2</strain>
        <tissue evidence="2">Leaf</tissue>
    </source>
</reference>
<evidence type="ECO:0000313" key="3">
    <source>
        <dbReference type="Proteomes" id="UP000327157"/>
    </source>
</evidence>
<reference evidence="3" key="2">
    <citation type="submission" date="2019-10" db="EMBL/GenBank/DDBJ databases">
        <title>A de novo genome assembly of a pear dwarfing rootstock.</title>
        <authorList>
            <person name="Wang F."/>
            <person name="Wang J."/>
            <person name="Li S."/>
            <person name="Zhang Y."/>
            <person name="Fang M."/>
            <person name="Ma L."/>
            <person name="Zhao Y."/>
            <person name="Jiang S."/>
        </authorList>
    </citation>
    <scope>NUCLEOTIDE SEQUENCE [LARGE SCALE GENOMIC DNA]</scope>
</reference>
<dbReference type="AlphaFoldDB" id="A0A5N5FFU1"/>
<feature type="compositionally biased region" description="Polar residues" evidence="1">
    <location>
        <begin position="126"/>
        <end position="138"/>
    </location>
</feature>
<reference evidence="2 3" key="1">
    <citation type="submission" date="2019-09" db="EMBL/GenBank/DDBJ databases">
        <authorList>
            <person name="Ou C."/>
        </authorList>
    </citation>
    <scope>NUCLEOTIDE SEQUENCE [LARGE SCALE GENOMIC DNA]</scope>
    <source>
        <strain evidence="2">S2</strain>
        <tissue evidence="2">Leaf</tissue>
    </source>
</reference>
<dbReference type="Proteomes" id="UP000327157">
    <property type="component" value="Chromosome 13"/>
</dbReference>
<comment type="caution">
    <text evidence="2">The sequence shown here is derived from an EMBL/GenBank/DDBJ whole genome shotgun (WGS) entry which is preliminary data.</text>
</comment>
<evidence type="ECO:0000313" key="2">
    <source>
        <dbReference type="EMBL" id="KAB2600102.1"/>
    </source>
</evidence>
<accession>A0A5N5FFU1</accession>
<evidence type="ECO:0000256" key="1">
    <source>
        <dbReference type="SAM" id="MobiDB-lite"/>
    </source>
</evidence>
<proteinExistence type="predicted"/>
<evidence type="ECO:0008006" key="4">
    <source>
        <dbReference type="Google" id="ProtNLM"/>
    </source>
</evidence>
<dbReference type="OrthoDB" id="1166651at2759"/>
<name>A0A5N5FFU1_9ROSA</name>
<protein>
    <recommendedName>
        <fullName evidence="4">CCHC-type domain-containing protein</fullName>
    </recommendedName>
</protein>
<gene>
    <name evidence="2" type="ORF">D8674_010373</name>
</gene>
<organism evidence="2 3">
    <name type="scientific">Pyrus ussuriensis x Pyrus communis</name>
    <dbReference type="NCBI Taxonomy" id="2448454"/>
    <lineage>
        <taxon>Eukaryota</taxon>
        <taxon>Viridiplantae</taxon>
        <taxon>Streptophyta</taxon>
        <taxon>Embryophyta</taxon>
        <taxon>Tracheophyta</taxon>
        <taxon>Spermatophyta</taxon>
        <taxon>Magnoliopsida</taxon>
        <taxon>eudicotyledons</taxon>
        <taxon>Gunneridae</taxon>
        <taxon>Pentapetalae</taxon>
        <taxon>rosids</taxon>
        <taxon>fabids</taxon>
        <taxon>Rosales</taxon>
        <taxon>Rosaceae</taxon>
        <taxon>Amygdaloideae</taxon>
        <taxon>Maleae</taxon>
        <taxon>Pyrus</taxon>
    </lineage>
</organism>
<feature type="region of interest" description="Disordered" evidence="1">
    <location>
        <begin position="126"/>
        <end position="151"/>
    </location>
</feature>
<keyword evidence="3" id="KW-1185">Reference proteome</keyword>
<sequence length="192" mass="21623">MLESKPFSAFFEKVEILTNEALGLGKPIDETTVKVAIQEFQNLNEIKLGKLVGKLITYEMELDMDESDSKKRKELALQIVENCEVVGDILGHCFACRGSGHRAADCANTKLLSQKHKKAIMVTWSDNNDQGSMHSNELSDNEEKVDQQKTNKSHLPWKIITKLQDNLNRVGSTGWKKAQKLLPWWSKPGKVG</sequence>